<evidence type="ECO:0000313" key="1">
    <source>
        <dbReference type="EMBL" id="MBW4662307.1"/>
    </source>
</evidence>
<dbReference type="Proteomes" id="UP000757435">
    <property type="component" value="Unassembled WGS sequence"/>
</dbReference>
<protein>
    <submittedName>
        <fullName evidence="1">ATP-binding protein</fullName>
    </submittedName>
</protein>
<evidence type="ECO:0000313" key="2">
    <source>
        <dbReference type="Proteomes" id="UP000757435"/>
    </source>
</evidence>
<keyword evidence="1" id="KW-0067">ATP-binding</keyword>
<dbReference type="EMBL" id="JAHHHD010000068">
    <property type="protein sequence ID" value="MBW4662307.1"/>
    <property type="molecule type" value="Genomic_DNA"/>
</dbReference>
<reference evidence="1" key="2">
    <citation type="journal article" date="2022" name="Microbiol. Resour. Announc.">
        <title>Metagenome Sequencing to Explore Phylogenomics of Terrestrial Cyanobacteria.</title>
        <authorList>
            <person name="Ward R.D."/>
            <person name="Stajich J.E."/>
            <person name="Johansen J.R."/>
            <person name="Huntemann M."/>
            <person name="Clum A."/>
            <person name="Foster B."/>
            <person name="Foster B."/>
            <person name="Roux S."/>
            <person name="Palaniappan K."/>
            <person name="Varghese N."/>
            <person name="Mukherjee S."/>
            <person name="Reddy T.B.K."/>
            <person name="Daum C."/>
            <person name="Copeland A."/>
            <person name="Chen I.A."/>
            <person name="Ivanova N.N."/>
            <person name="Kyrpides N.C."/>
            <person name="Shapiro N."/>
            <person name="Eloe-Fadrosh E.A."/>
            <person name="Pietrasiak N."/>
        </authorList>
    </citation>
    <scope>NUCLEOTIDE SEQUENCE</scope>
    <source>
        <strain evidence="1">UHER 2000/2452</strain>
    </source>
</reference>
<organism evidence="1 2">
    <name type="scientific">Drouetiella hepatica Uher 2000/2452</name>
    <dbReference type="NCBI Taxonomy" id="904376"/>
    <lineage>
        <taxon>Bacteria</taxon>
        <taxon>Bacillati</taxon>
        <taxon>Cyanobacteriota</taxon>
        <taxon>Cyanophyceae</taxon>
        <taxon>Oculatellales</taxon>
        <taxon>Oculatellaceae</taxon>
        <taxon>Drouetiella</taxon>
    </lineage>
</organism>
<sequence>MSYLSGNHQDLAESQQSALMGRFGTLRFDQRLLTIAATAALGLTCSAIAWTGESSDRVYFCLVHPNQNLQCFDAQNRPFRMTRHHWENWKQQGMPSYIIPNAKAGNDQGLVPATNPYKAAWALSAFLGFATAGWMLRHLQHEEAKLAPLEALAQQQQEAIADMAARAAVVEAYREVAIKQAELEADVELVRHEHLVRLGHAELLGETEIEIARLEAEEIKFDAQTAGLSEAQKQEYIEFLKKVETPYLSGTQTLDSINNPADKVAAAKPEAIAPEAAEKPQKVSDEMEFDITRLNPSDPTKGKNIAIVAGQGVGKTTLALYIAGEILQSPDIQVYDLDDDRKTWGNLPVWGTGDDASQIAGAMQADKDLFEQRTQQRIEGDRSENMTSISSLLNVCRYFYPLPSC</sequence>
<dbReference type="GO" id="GO:0005524">
    <property type="term" value="F:ATP binding"/>
    <property type="evidence" value="ECO:0007669"/>
    <property type="project" value="UniProtKB-KW"/>
</dbReference>
<gene>
    <name evidence="1" type="ORF">KME15_26945</name>
</gene>
<name>A0A951QFV9_9CYAN</name>
<comment type="caution">
    <text evidence="1">The sequence shown here is derived from an EMBL/GenBank/DDBJ whole genome shotgun (WGS) entry which is preliminary data.</text>
</comment>
<reference evidence="1" key="1">
    <citation type="submission" date="2021-05" db="EMBL/GenBank/DDBJ databases">
        <authorList>
            <person name="Pietrasiak N."/>
            <person name="Ward R."/>
            <person name="Stajich J.E."/>
            <person name="Kurbessoian T."/>
        </authorList>
    </citation>
    <scope>NUCLEOTIDE SEQUENCE</scope>
    <source>
        <strain evidence="1">UHER 2000/2452</strain>
    </source>
</reference>
<dbReference type="InterPro" id="IPR027417">
    <property type="entry name" value="P-loop_NTPase"/>
</dbReference>
<dbReference type="SUPFAM" id="SSF52540">
    <property type="entry name" value="P-loop containing nucleoside triphosphate hydrolases"/>
    <property type="match status" value="1"/>
</dbReference>
<dbReference type="AlphaFoldDB" id="A0A951QFV9"/>
<keyword evidence="1" id="KW-0547">Nucleotide-binding</keyword>
<proteinExistence type="predicted"/>
<accession>A0A951QFV9</accession>